<organism evidence="3 4">
    <name type="scientific">Paenibacillus apiarius</name>
    <dbReference type="NCBI Taxonomy" id="46240"/>
    <lineage>
        <taxon>Bacteria</taxon>
        <taxon>Bacillati</taxon>
        <taxon>Bacillota</taxon>
        <taxon>Bacilli</taxon>
        <taxon>Bacillales</taxon>
        <taxon>Paenibacillaceae</taxon>
        <taxon>Paenibacillus</taxon>
    </lineage>
</organism>
<dbReference type="InterPro" id="IPR050515">
    <property type="entry name" value="Beta-lactam/transpept"/>
</dbReference>
<dbReference type="EMBL" id="JAMDLW010000030">
    <property type="protein sequence ID" value="MCY9522053.1"/>
    <property type="molecule type" value="Genomic_DNA"/>
</dbReference>
<dbReference type="PANTHER" id="PTHR30627:SF24">
    <property type="entry name" value="PENICILLIN-BINDING PROTEIN 4B"/>
    <property type="match status" value="1"/>
</dbReference>
<evidence type="ECO:0000259" key="2">
    <source>
        <dbReference type="Pfam" id="PF00905"/>
    </source>
</evidence>
<evidence type="ECO:0000256" key="1">
    <source>
        <dbReference type="SAM" id="Phobius"/>
    </source>
</evidence>
<proteinExistence type="predicted"/>
<keyword evidence="1" id="KW-1133">Transmembrane helix</keyword>
<evidence type="ECO:0000313" key="3">
    <source>
        <dbReference type="EMBL" id="MCY9522053.1"/>
    </source>
</evidence>
<evidence type="ECO:0000313" key="4">
    <source>
        <dbReference type="Proteomes" id="UP001207626"/>
    </source>
</evidence>
<keyword evidence="1" id="KW-0472">Membrane</keyword>
<dbReference type="Gene3D" id="3.90.1310.10">
    <property type="entry name" value="Penicillin-binding protein 2a (Domain 2)"/>
    <property type="match status" value="1"/>
</dbReference>
<comment type="caution">
    <text evidence="3">The sequence shown here is derived from an EMBL/GenBank/DDBJ whole genome shotgun (WGS) entry which is preliminary data.</text>
</comment>
<dbReference type="SUPFAM" id="SSF56519">
    <property type="entry name" value="Penicillin binding protein dimerisation domain"/>
    <property type="match status" value="1"/>
</dbReference>
<dbReference type="Gene3D" id="3.40.710.10">
    <property type="entry name" value="DD-peptidase/beta-lactamase superfamily"/>
    <property type="match status" value="1"/>
</dbReference>
<accession>A0ABT4DXI1</accession>
<dbReference type="RefSeq" id="WP_254912141.1">
    <property type="nucleotide sequence ID" value="NZ_JAMDLV010000004.1"/>
</dbReference>
<dbReference type="InterPro" id="IPR001460">
    <property type="entry name" value="PCN-bd_Tpept"/>
</dbReference>
<sequence length="595" mass="66188">MRQWGRSVLMKRLAVLVVLFTFIIIAYVIRLGWLQFIETYRAVQASSHTLLQRSVIQRERGIILDDGRGRILDRSGRSYTGQAEYALVLFPVHKQAMLAEVTRTLALWLHVTEQEVLNRWKNAQEPYIWPAQDDAKLPHPLTKQQVDRLQALAWDGVRALPVTTRYPLKGQTPQWVGAVAERADADKPSERSVEGVSGLERAFQPLLAGIGPTTFIHYTDALHRPLYGLDVRIRRPDNRYYPLQLLTTTSMELQRKIEQVMDRNGIKKGSVTVLDAQTRDVIAMVSRPAFDPNHVDPDKEDWNNRALKALPPGSIYKLFIAAAALDSKVTDPEELFHCDGKYGKYGLSCWLPEGHGALTLREALAKSCNVVFAELGERLDARTIASYASKLGVSGKVGMVSNDGIGHSALRHFDGEEDSRVFHSSADTHAIDGGVKAQLGIGQRDVRLTPLAAVNFVVTLLQDGANGEPRLVQEVRYAHGLPLVNFAARPKMEQAIKAATARKIRRWMEDAVLYGTGQSLRYAKWRLAGKSGTAQADAYGTNRLHTWFVGYGPVQKPEFAVAVVSEEEAAGSSHRATLVFGEVMNVLAEHSPHNK</sequence>
<dbReference type="InterPro" id="IPR012338">
    <property type="entry name" value="Beta-lactam/transpept-like"/>
</dbReference>
<dbReference type="Proteomes" id="UP001207626">
    <property type="component" value="Unassembled WGS sequence"/>
</dbReference>
<feature type="domain" description="Penicillin-binding protein transpeptidase" evidence="2">
    <location>
        <begin position="269"/>
        <end position="584"/>
    </location>
</feature>
<feature type="transmembrane region" description="Helical" evidence="1">
    <location>
        <begin position="12"/>
        <end position="33"/>
    </location>
</feature>
<reference evidence="3 4" key="1">
    <citation type="submission" date="2022-05" db="EMBL/GenBank/DDBJ databases">
        <title>Genome Sequencing of Bee-Associated Microbes.</title>
        <authorList>
            <person name="Dunlap C."/>
        </authorList>
    </citation>
    <scope>NUCLEOTIDE SEQUENCE [LARGE SCALE GENOMIC DNA]</scope>
    <source>
        <strain evidence="3 4">NRRL NRS-1438</strain>
    </source>
</reference>
<dbReference type="Pfam" id="PF00905">
    <property type="entry name" value="Transpeptidase"/>
    <property type="match status" value="1"/>
</dbReference>
<keyword evidence="1" id="KW-0812">Transmembrane</keyword>
<name>A0ABT4DXI1_9BACL</name>
<dbReference type="InterPro" id="IPR036138">
    <property type="entry name" value="PBP_dimer_sf"/>
</dbReference>
<protein>
    <submittedName>
        <fullName evidence="3">Penicillin-binding protein 2</fullName>
    </submittedName>
</protein>
<gene>
    <name evidence="3" type="ORF">M5X09_20725</name>
</gene>
<dbReference type="PANTHER" id="PTHR30627">
    <property type="entry name" value="PEPTIDOGLYCAN D,D-TRANSPEPTIDASE"/>
    <property type="match status" value="1"/>
</dbReference>
<dbReference type="SUPFAM" id="SSF56601">
    <property type="entry name" value="beta-lactamase/transpeptidase-like"/>
    <property type="match status" value="1"/>
</dbReference>
<keyword evidence="4" id="KW-1185">Reference proteome</keyword>